<feature type="non-terminal residue" evidence="2">
    <location>
        <position position="1"/>
    </location>
</feature>
<keyword evidence="1" id="KW-1133">Transmembrane helix</keyword>
<reference evidence="2" key="1">
    <citation type="journal article" date="2014" name="Front. Microbiol.">
        <title>High frequency of phylogenetically diverse reductive dehalogenase-homologous genes in deep subseafloor sedimentary metagenomes.</title>
        <authorList>
            <person name="Kawai M."/>
            <person name="Futagami T."/>
            <person name="Toyoda A."/>
            <person name="Takaki Y."/>
            <person name="Nishi S."/>
            <person name="Hori S."/>
            <person name="Arai W."/>
            <person name="Tsubouchi T."/>
            <person name="Morono Y."/>
            <person name="Uchiyama I."/>
            <person name="Ito T."/>
            <person name="Fujiyama A."/>
            <person name="Inagaki F."/>
            <person name="Takami H."/>
        </authorList>
    </citation>
    <scope>NUCLEOTIDE SEQUENCE</scope>
    <source>
        <strain evidence="2">Expedition CK06-06</strain>
    </source>
</reference>
<feature type="transmembrane region" description="Helical" evidence="1">
    <location>
        <begin position="21"/>
        <end position="38"/>
    </location>
</feature>
<comment type="caution">
    <text evidence="2">The sequence shown here is derived from an EMBL/GenBank/DDBJ whole genome shotgun (WGS) entry which is preliminary data.</text>
</comment>
<keyword evidence="1" id="KW-0812">Transmembrane</keyword>
<name>X1GKQ7_9ZZZZ</name>
<evidence type="ECO:0000256" key="1">
    <source>
        <dbReference type="SAM" id="Phobius"/>
    </source>
</evidence>
<protein>
    <submittedName>
        <fullName evidence="2">Uncharacterized protein</fullName>
    </submittedName>
</protein>
<organism evidence="2">
    <name type="scientific">marine sediment metagenome</name>
    <dbReference type="NCBI Taxonomy" id="412755"/>
    <lineage>
        <taxon>unclassified sequences</taxon>
        <taxon>metagenomes</taxon>
        <taxon>ecological metagenomes</taxon>
    </lineage>
</organism>
<accession>X1GKQ7</accession>
<sequence length="41" mass="4991">GIYKIFDRFKFDFILMDNIIYRLRALLGLILLTHYTIILPF</sequence>
<dbReference type="EMBL" id="BARU01017276">
    <property type="protein sequence ID" value="GAH58466.1"/>
    <property type="molecule type" value="Genomic_DNA"/>
</dbReference>
<evidence type="ECO:0000313" key="2">
    <source>
        <dbReference type="EMBL" id="GAH58466.1"/>
    </source>
</evidence>
<keyword evidence="1" id="KW-0472">Membrane</keyword>
<dbReference type="AlphaFoldDB" id="X1GKQ7"/>
<gene>
    <name evidence="2" type="ORF">S03H2_28673</name>
</gene>
<proteinExistence type="predicted"/>